<feature type="domain" description="Carboxylesterase type B" evidence="4">
    <location>
        <begin position="37"/>
        <end position="518"/>
    </location>
</feature>
<dbReference type="KEGG" id="pchm:VFPPC_06202"/>
<organism evidence="5 6">
    <name type="scientific">Pochonia chlamydosporia 170</name>
    <dbReference type="NCBI Taxonomy" id="1380566"/>
    <lineage>
        <taxon>Eukaryota</taxon>
        <taxon>Fungi</taxon>
        <taxon>Dikarya</taxon>
        <taxon>Ascomycota</taxon>
        <taxon>Pezizomycotina</taxon>
        <taxon>Sordariomycetes</taxon>
        <taxon>Hypocreomycetidae</taxon>
        <taxon>Hypocreales</taxon>
        <taxon>Clavicipitaceae</taxon>
        <taxon>Pochonia</taxon>
    </lineage>
</organism>
<name>A0A179FHK8_METCM</name>
<proteinExistence type="inferred from homology"/>
<dbReference type="Proteomes" id="UP000078397">
    <property type="component" value="Unassembled WGS sequence"/>
</dbReference>
<dbReference type="EMBL" id="LSBJ02000005">
    <property type="protein sequence ID" value="OAQ65024.1"/>
    <property type="molecule type" value="Genomic_DNA"/>
</dbReference>
<dbReference type="STRING" id="1380566.A0A179FHK8"/>
<feature type="chain" id="PRO_5007950182" description="Carboxylic ester hydrolase" evidence="3">
    <location>
        <begin position="17"/>
        <end position="575"/>
    </location>
</feature>
<feature type="signal peptide" evidence="3">
    <location>
        <begin position="1"/>
        <end position="16"/>
    </location>
</feature>
<dbReference type="GeneID" id="28849265"/>
<protein>
    <recommendedName>
        <fullName evidence="3">Carboxylic ester hydrolase</fullName>
        <ecNumber evidence="3">3.1.1.-</ecNumber>
    </recommendedName>
</protein>
<keyword evidence="2 3" id="KW-0378">Hydrolase</keyword>
<reference evidence="5 6" key="1">
    <citation type="journal article" date="2016" name="PLoS Pathog.">
        <title>Biosynthesis of antibiotic leucinostatins in bio-control fungus Purpureocillium lilacinum and their inhibition on phytophthora revealed by genome mining.</title>
        <authorList>
            <person name="Wang G."/>
            <person name="Liu Z."/>
            <person name="Lin R."/>
            <person name="Li E."/>
            <person name="Mao Z."/>
            <person name="Ling J."/>
            <person name="Yang Y."/>
            <person name="Yin W.B."/>
            <person name="Xie B."/>
        </authorList>
    </citation>
    <scope>NUCLEOTIDE SEQUENCE [LARGE SCALE GENOMIC DNA]</scope>
    <source>
        <strain evidence="5">170</strain>
    </source>
</reference>
<dbReference type="GO" id="GO:0052689">
    <property type="term" value="F:carboxylic ester hydrolase activity"/>
    <property type="evidence" value="ECO:0007669"/>
    <property type="project" value="TreeGrafter"/>
</dbReference>
<keyword evidence="3" id="KW-0732">Signal</keyword>
<evidence type="ECO:0000256" key="2">
    <source>
        <dbReference type="ARBA" id="ARBA00022801"/>
    </source>
</evidence>
<evidence type="ECO:0000259" key="4">
    <source>
        <dbReference type="Pfam" id="PF00135"/>
    </source>
</evidence>
<evidence type="ECO:0000256" key="3">
    <source>
        <dbReference type="RuleBase" id="RU361235"/>
    </source>
</evidence>
<dbReference type="InterPro" id="IPR002018">
    <property type="entry name" value="CarbesteraseB"/>
</dbReference>
<evidence type="ECO:0000313" key="6">
    <source>
        <dbReference type="Proteomes" id="UP000078397"/>
    </source>
</evidence>
<gene>
    <name evidence="5" type="ORF">VFPPC_06202</name>
</gene>
<dbReference type="InterPro" id="IPR050654">
    <property type="entry name" value="AChE-related_enzymes"/>
</dbReference>
<accession>A0A179FHK8</accession>
<dbReference type="OrthoDB" id="408631at2759"/>
<dbReference type="InterPro" id="IPR029058">
    <property type="entry name" value="AB_hydrolase_fold"/>
</dbReference>
<dbReference type="ESTHER" id="metcm-a0a179fhk8">
    <property type="family name" value="Fungal_carboxylesterase_lipase"/>
</dbReference>
<dbReference type="Pfam" id="PF00135">
    <property type="entry name" value="COesterase"/>
    <property type="match status" value="1"/>
</dbReference>
<comment type="caution">
    <text evidence="5">The sequence shown here is derived from an EMBL/GenBank/DDBJ whole genome shotgun (WGS) entry which is preliminary data.</text>
</comment>
<dbReference type="SUPFAM" id="SSF53474">
    <property type="entry name" value="alpha/beta-Hydrolases"/>
    <property type="match status" value="1"/>
</dbReference>
<dbReference type="InterPro" id="IPR019826">
    <property type="entry name" value="Carboxylesterase_B_AS"/>
</dbReference>
<comment type="similarity">
    <text evidence="1 3">Belongs to the type-B carboxylesterase/lipase family.</text>
</comment>
<dbReference type="EC" id="3.1.1.-" evidence="3"/>
<dbReference type="RefSeq" id="XP_018142338.1">
    <property type="nucleotide sequence ID" value="XM_018285271.1"/>
</dbReference>
<evidence type="ECO:0000256" key="1">
    <source>
        <dbReference type="ARBA" id="ARBA00005964"/>
    </source>
</evidence>
<dbReference type="PANTHER" id="PTHR43918">
    <property type="entry name" value="ACETYLCHOLINESTERASE"/>
    <property type="match status" value="1"/>
</dbReference>
<keyword evidence="6" id="KW-1185">Reference proteome</keyword>
<dbReference type="PANTHER" id="PTHR43918:SF4">
    <property type="entry name" value="CARBOXYLIC ESTER HYDROLASE"/>
    <property type="match status" value="1"/>
</dbReference>
<evidence type="ECO:0000313" key="5">
    <source>
        <dbReference type="EMBL" id="OAQ65024.1"/>
    </source>
</evidence>
<dbReference type="PROSITE" id="PS00122">
    <property type="entry name" value="CARBOXYLESTERASE_B_1"/>
    <property type="match status" value="1"/>
</dbReference>
<sequence length="575" mass="63010">MKAISLLVAASAVASATTNPVVHDAKRDISYRGLNRNGIEVFLNIPYGQDTGGKNRFKPPRPHVSPRGSSIDATAYGSACPQALGPWVPPISLTNITKISENCLNLNIARPKGGCAKGKKLPVLVYIHGGSFWAGSNEEITIRPDGMILESVKNGLPVIHVAMNYRLGFFGFAQSDALRKEGSENAGLRDQRLALEWVRDNIAQFGGDPDKVTIFGQSSGGLSIGMHIMAYGGSKRPPFQQAIAESQALEPGITGKFTINAMKLLVDYIGCNKTGLHAKETIQCLRNFDMDKLLNASLTTYQSDTAHNIGDIWLPSVDGDFLPAAPSQLIKEHRFSKITTMMGWCDDDVTFFTDPSITTSNDTYNFLRAYAPDVSVKNINKLMTMYPASEFPANKAANVSSEFYRSARIFRDIIMTCQPIGYAEQIAAAGNTVYLYDWNQTILDPFLTQVAHRPGMGPIHTSEFAYIFGNLSHYDTGDYKFDPSPSDYKLRDRGSRSWSTFASTGKPGLKGRNTFQGFTPAFAQKGQTNIFVVGGPNEGLSAIDGPKAHPAIKQQKLRERCAFINSPEMINQLKY</sequence>
<dbReference type="AlphaFoldDB" id="A0A179FHK8"/>
<dbReference type="Gene3D" id="3.40.50.1820">
    <property type="entry name" value="alpha/beta hydrolase"/>
    <property type="match status" value="1"/>
</dbReference>